<name>A0ABP3LEX8_9BACI</name>
<dbReference type="Gene3D" id="3.30.700.10">
    <property type="entry name" value="Glycoprotein, Type 4 Pilin"/>
    <property type="match status" value="1"/>
</dbReference>
<keyword evidence="5" id="KW-1133">Transmembrane helix</keyword>
<comment type="subcellular location">
    <subcellularLocation>
        <location evidence="1">Cell surface</location>
    </subcellularLocation>
</comment>
<dbReference type="NCBIfam" id="TIGR02532">
    <property type="entry name" value="IV_pilin_GFxxxE"/>
    <property type="match status" value="1"/>
</dbReference>
<feature type="transmembrane region" description="Helical" evidence="5">
    <location>
        <begin position="12"/>
        <end position="35"/>
    </location>
</feature>
<evidence type="ECO:0000256" key="3">
    <source>
        <dbReference type="ARBA" id="ARBA00023287"/>
    </source>
</evidence>
<proteinExistence type="predicted"/>
<accession>A0ABP3LEX8</accession>
<keyword evidence="2" id="KW-0488">Methylation</keyword>
<keyword evidence="3" id="KW-0178">Competence</keyword>
<dbReference type="InterPro" id="IPR045584">
    <property type="entry name" value="Pilin-like"/>
</dbReference>
<gene>
    <name evidence="6" type="ORF">GCM10008986_26850</name>
</gene>
<dbReference type="Proteomes" id="UP001500880">
    <property type="component" value="Unassembled WGS sequence"/>
</dbReference>
<reference evidence="7" key="1">
    <citation type="journal article" date="2019" name="Int. J. Syst. Evol. Microbiol.">
        <title>The Global Catalogue of Microorganisms (GCM) 10K type strain sequencing project: providing services to taxonomists for standard genome sequencing and annotation.</title>
        <authorList>
            <consortium name="The Broad Institute Genomics Platform"/>
            <consortium name="The Broad Institute Genome Sequencing Center for Infectious Disease"/>
            <person name="Wu L."/>
            <person name="Ma J."/>
        </authorList>
    </citation>
    <scope>NUCLEOTIDE SEQUENCE [LARGE SCALE GENOMIC DNA]</scope>
    <source>
        <strain evidence="7">JCM 12389</strain>
    </source>
</reference>
<evidence type="ECO:0000256" key="4">
    <source>
        <dbReference type="SAM" id="MobiDB-lite"/>
    </source>
</evidence>
<sequence length="149" mass="15839">MLKKTLKKEKGFTLIELLAVIVIIAIIAAIAIPAIGNIIQNSREDGVKSDALQILEAAQLYKMEVNPASADDGTDTTVKASELETQGYLELSNDDFNDAEVNLSAQPITITVDVQAGNTTLSFDGATKQEINDDESGDDATTIPNNTNG</sequence>
<feature type="region of interest" description="Disordered" evidence="4">
    <location>
        <begin position="123"/>
        <end position="149"/>
    </location>
</feature>
<evidence type="ECO:0000256" key="1">
    <source>
        <dbReference type="ARBA" id="ARBA00004241"/>
    </source>
</evidence>
<keyword evidence="5" id="KW-0812">Transmembrane</keyword>
<keyword evidence="7" id="KW-1185">Reference proteome</keyword>
<dbReference type="Pfam" id="PF07963">
    <property type="entry name" value="N_methyl"/>
    <property type="match status" value="1"/>
</dbReference>
<organism evidence="6 7">
    <name type="scientific">Salinibacillus aidingensis</name>
    <dbReference type="NCBI Taxonomy" id="237684"/>
    <lineage>
        <taxon>Bacteria</taxon>
        <taxon>Bacillati</taxon>
        <taxon>Bacillota</taxon>
        <taxon>Bacilli</taxon>
        <taxon>Bacillales</taxon>
        <taxon>Bacillaceae</taxon>
        <taxon>Salinibacillus</taxon>
    </lineage>
</organism>
<dbReference type="PROSITE" id="PS00409">
    <property type="entry name" value="PROKAR_NTER_METHYL"/>
    <property type="match status" value="1"/>
</dbReference>
<dbReference type="InterPro" id="IPR012902">
    <property type="entry name" value="N_methyl_site"/>
</dbReference>
<protein>
    <recommendedName>
        <fullName evidence="8">Type IV pilus assembly protein PilA</fullName>
    </recommendedName>
</protein>
<dbReference type="PANTHER" id="PTHR30093">
    <property type="entry name" value="GENERAL SECRETION PATHWAY PROTEIN G"/>
    <property type="match status" value="1"/>
</dbReference>
<dbReference type="RefSeq" id="WP_343842035.1">
    <property type="nucleotide sequence ID" value="NZ_BAAADO010000005.1"/>
</dbReference>
<evidence type="ECO:0000313" key="6">
    <source>
        <dbReference type="EMBL" id="GAA0498385.1"/>
    </source>
</evidence>
<evidence type="ECO:0008006" key="8">
    <source>
        <dbReference type="Google" id="ProtNLM"/>
    </source>
</evidence>
<keyword evidence="5" id="KW-0472">Membrane</keyword>
<comment type="caution">
    <text evidence="6">The sequence shown here is derived from an EMBL/GenBank/DDBJ whole genome shotgun (WGS) entry which is preliminary data.</text>
</comment>
<evidence type="ECO:0000313" key="7">
    <source>
        <dbReference type="Proteomes" id="UP001500880"/>
    </source>
</evidence>
<evidence type="ECO:0000256" key="5">
    <source>
        <dbReference type="SAM" id="Phobius"/>
    </source>
</evidence>
<evidence type="ECO:0000256" key="2">
    <source>
        <dbReference type="ARBA" id="ARBA00022481"/>
    </source>
</evidence>
<dbReference type="PRINTS" id="PR00813">
    <property type="entry name" value="BCTERIALGSPG"/>
</dbReference>
<dbReference type="InterPro" id="IPR000983">
    <property type="entry name" value="Bac_GSPG_pilin"/>
</dbReference>
<dbReference type="EMBL" id="BAAADO010000005">
    <property type="protein sequence ID" value="GAA0498385.1"/>
    <property type="molecule type" value="Genomic_DNA"/>
</dbReference>
<dbReference type="SUPFAM" id="SSF54523">
    <property type="entry name" value="Pili subunits"/>
    <property type="match status" value="1"/>
</dbReference>